<dbReference type="RefSeq" id="XP_037166513.1">
    <property type="nucleotide sequence ID" value="XM_037306575.1"/>
</dbReference>
<keyword evidence="3" id="KW-1185">Reference proteome</keyword>
<evidence type="ECO:0000256" key="1">
    <source>
        <dbReference type="SAM" id="MobiDB-lite"/>
    </source>
</evidence>
<accession>A0A8H6FYK1</accession>
<proteinExistence type="predicted"/>
<evidence type="ECO:0000313" key="3">
    <source>
        <dbReference type="Proteomes" id="UP000578531"/>
    </source>
</evidence>
<comment type="caution">
    <text evidence="2">The sequence shown here is derived from an EMBL/GenBank/DDBJ whole genome shotgun (WGS) entry which is preliminary data.</text>
</comment>
<feature type="region of interest" description="Disordered" evidence="1">
    <location>
        <begin position="174"/>
        <end position="199"/>
    </location>
</feature>
<gene>
    <name evidence="2" type="ORF">HO173_004653</name>
</gene>
<evidence type="ECO:0000313" key="2">
    <source>
        <dbReference type="EMBL" id="KAF6237185.1"/>
    </source>
</evidence>
<dbReference type="EMBL" id="JACCJC010000015">
    <property type="protein sequence ID" value="KAF6237185.1"/>
    <property type="molecule type" value="Genomic_DNA"/>
</dbReference>
<feature type="compositionally biased region" description="Acidic residues" evidence="1">
    <location>
        <begin position="174"/>
        <end position="185"/>
    </location>
</feature>
<organism evidence="2 3">
    <name type="scientific">Letharia columbiana</name>
    <dbReference type="NCBI Taxonomy" id="112416"/>
    <lineage>
        <taxon>Eukaryota</taxon>
        <taxon>Fungi</taxon>
        <taxon>Dikarya</taxon>
        <taxon>Ascomycota</taxon>
        <taxon>Pezizomycotina</taxon>
        <taxon>Lecanoromycetes</taxon>
        <taxon>OSLEUM clade</taxon>
        <taxon>Lecanoromycetidae</taxon>
        <taxon>Lecanorales</taxon>
        <taxon>Lecanorineae</taxon>
        <taxon>Parmeliaceae</taxon>
        <taxon>Letharia</taxon>
    </lineage>
</organism>
<dbReference type="GeneID" id="59286317"/>
<dbReference type="AlphaFoldDB" id="A0A8H6FYK1"/>
<reference evidence="2 3" key="1">
    <citation type="journal article" date="2020" name="Genomics">
        <title>Complete, high-quality genomes from long-read metagenomic sequencing of two wolf lichen thalli reveals enigmatic genome architecture.</title>
        <authorList>
            <person name="McKenzie S.K."/>
            <person name="Walston R.F."/>
            <person name="Allen J.L."/>
        </authorList>
    </citation>
    <scope>NUCLEOTIDE SEQUENCE [LARGE SCALE GENOMIC DNA]</scope>
    <source>
        <strain evidence="2">WasteWater2</strain>
    </source>
</reference>
<name>A0A8H6FYK1_9LECA</name>
<protein>
    <submittedName>
        <fullName evidence="2">Uncharacterized protein</fullName>
    </submittedName>
</protein>
<dbReference type="Proteomes" id="UP000578531">
    <property type="component" value="Unassembled WGS sequence"/>
</dbReference>
<sequence length="199" mass="22194">MQILAGDAARLWTPSKDPELPVKFDWSRKDPEEWHTFQNITVDALARKAQRRERIRDRPVYPEDWSLCGQDILIDWFCRKGTEISEYGLRLIFDLASKDTRRQPLPTLPTGLQPAKFSRSFATCPFRQGDVDFIAYLYARRSAGQVGADDGDGGFDKGPDGRVGVYSAAVCGEDSADGDDADDTGYADAEGVRRQSGSH</sequence>